<dbReference type="InterPro" id="IPR010261">
    <property type="entry name" value="Tir_chaperone"/>
</dbReference>
<dbReference type="Proteomes" id="UP000569732">
    <property type="component" value="Unassembled WGS sequence"/>
</dbReference>
<accession>A0A853IFB4</accession>
<gene>
    <name evidence="1" type="ORF">H0A36_19345</name>
</gene>
<organism evidence="1 2">
    <name type="scientific">Spartinivicinus marinus</name>
    <dbReference type="NCBI Taxonomy" id="2994442"/>
    <lineage>
        <taxon>Bacteria</taxon>
        <taxon>Pseudomonadati</taxon>
        <taxon>Pseudomonadota</taxon>
        <taxon>Gammaproteobacteria</taxon>
        <taxon>Oceanospirillales</taxon>
        <taxon>Zooshikellaceae</taxon>
        <taxon>Spartinivicinus</taxon>
    </lineage>
</organism>
<dbReference type="RefSeq" id="WP_180570193.1">
    <property type="nucleotide sequence ID" value="NZ_JACCKB010000036.1"/>
</dbReference>
<dbReference type="SUPFAM" id="SSF69635">
    <property type="entry name" value="Type III secretory system chaperone-like"/>
    <property type="match status" value="1"/>
</dbReference>
<dbReference type="Pfam" id="PF05932">
    <property type="entry name" value="CesT"/>
    <property type="match status" value="1"/>
</dbReference>
<dbReference type="AlphaFoldDB" id="A0A853IFB4"/>
<reference evidence="1 2" key="1">
    <citation type="submission" date="2020-07" db="EMBL/GenBank/DDBJ databases">
        <title>Endozoicomonas sp. nov., isolated from sediment.</title>
        <authorList>
            <person name="Gu T."/>
        </authorList>
    </citation>
    <scope>NUCLEOTIDE SEQUENCE [LARGE SCALE GENOMIC DNA]</scope>
    <source>
        <strain evidence="1 2">SM1973</strain>
    </source>
</reference>
<dbReference type="GO" id="GO:0030254">
    <property type="term" value="P:protein secretion by the type III secretion system"/>
    <property type="evidence" value="ECO:0007669"/>
    <property type="project" value="InterPro"/>
</dbReference>
<protein>
    <submittedName>
        <fullName evidence="1">Type III secretion system chaperone</fullName>
    </submittedName>
</protein>
<keyword evidence="2" id="KW-1185">Reference proteome</keyword>
<proteinExistence type="predicted"/>
<dbReference type="Gene3D" id="3.30.1460.10">
    <property type="match status" value="1"/>
</dbReference>
<sequence>MTEKSRVAVQNVTAQLTQWLISAGFADAANRCDQMVYCFNYDQRWLLNIEPETSSDQLYFYGVLTRLTDAGRQQLAEYLLKQNLLGQATDGYSFALDDDDHVILWHRVTAKEITNAMAFQDSLFHFVAVADRWWHQLQAYSGASLAHMKRPVQATEPLAIKV</sequence>
<evidence type="ECO:0000313" key="2">
    <source>
        <dbReference type="Proteomes" id="UP000569732"/>
    </source>
</evidence>
<dbReference type="EMBL" id="JACCKB010000036">
    <property type="protein sequence ID" value="NYZ68177.1"/>
    <property type="molecule type" value="Genomic_DNA"/>
</dbReference>
<dbReference type="CDD" id="cd16364">
    <property type="entry name" value="T3SC_I-like"/>
    <property type="match status" value="1"/>
</dbReference>
<comment type="caution">
    <text evidence="1">The sequence shown here is derived from an EMBL/GenBank/DDBJ whole genome shotgun (WGS) entry which is preliminary data.</text>
</comment>
<evidence type="ECO:0000313" key="1">
    <source>
        <dbReference type="EMBL" id="NYZ68177.1"/>
    </source>
</evidence>
<name>A0A853IFB4_9GAMM</name>